<dbReference type="OrthoDB" id="9775333at2"/>
<evidence type="ECO:0000313" key="2">
    <source>
        <dbReference type="Proteomes" id="UP000316095"/>
    </source>
</evidence>
<dbReference type="RefSeq" id="WP_146505756.1">
    <property type="nucleotide sequence ID" value="NZ_SJPG01000001.1"/>
</dbReference>
<keyword evidence="2" id="KW-1185">Reference proteome</keyword>
<sequence>MKYAGVHWHEGQFLHPHHFQAADRYWSELNTLNQQWDHPYGYGIQDIEINTDALANSQFEVNRIHARLPDGSVISLNEGQVPNRIRLTDSANWQGENASRELTVYLGIPRLKLGRQNIAATEGGLNRYLEGELSLQDETQGGNDQLVKVKYNNVRLLLSNEDLAGFDLIPICKLTHAATESAALQLNRDYIPPVLNIDSWPELGRGLVHSCADMIGQKSEILSNQLQARRVGFESRHPGDLDRMFMLSALNESYAVLTSICESKGIHPNVAFRELYRAIGSLSIFGPGRRVPELPKYDHDNLGPIFRTLRDELQKLLDAVQEYEFEQRSFIGMGMGMQATLEAKWFHSTWEWFIGVNKGDLSSEECLELLSSGNLDWKFGSARQVEALFQRRAEGLTLEPLDRAVRALPSDAGWLFYRVPRTRTPAWQDVEATQTLAMRLRDTLIVNREDLQGEHRLIVSYRNKNVPLEFSLFAVPQQL</sequence>
<dbReference type="PANTHER" id="PTHR35566">
    <property type="entry name" value="BLR3599 PROTEIN"/>
    <property type="match status" value="1"/>
</dbReference>
<protein>
    <recommendedName>
        <fullName evidence="3">Type VI secretion protein, VC_A0114 family</fullName>
    </recommendedName>
</protein>
<accession>A0A5C5XM10</accession>
<organism evidence="1 2">
    <name type="scientific">Rubinisphaera italica</name>
    <dbReference type="NCBI Taxonomy" id="2527969"/>
    <lineage>
        <taxon>Bacteria</taxon>
        <taxon>Pseudomonadati</taxon>
        <taxon>Planctomycetota</taxon>
        <taxon>Planctomycetia</taxon>
        <taxon>Planctomycetales</taxon>
        <taxon>Planctomycetaceae</taxon>
        <taxon>Rubinisphaera</taxon>
    </lineage>
</organism>
<dbReference type="PANTHER" id="PTHR35566:SF1">
    <property type="entry name" value="TYPE VI SECRETION SYSTEM BASEPLATE COMPONENT TSSK1"/>
    <property type="match status" value="1"/>
</dbReference>
<comment type="caution">
    <text evidence="1">The sequence shown here is derived from an EMBL/GenBank/DDBJ whole genome shotgun (WGS) entry which is preliminary data.</text>
</comment>
<reference evidence="1 2" key="1">
    <citation type="submission" date="2019-02" db="EMBL/GenBank/DDBJ databases">
        <title>Deep-cultivation of Planctomycetes and their phenomic and genomic characterization uncovers novel biology.</title>
        <authorList>
            <person name="Wiegand S."/>
            <person name="Jogler M."/>
            <person name="Boedeker C."/>
            <person name="Pinto D."/>
            <person name="Vollmers J."/>
            <person name="Rivas-Marin E."/>
            <person name="Kohn T."/>
            <person name="Peeters S.H."/>
            <person name="Heuer A."/>
            <person name="Rast P."/>
            <person name="Oberbeckmann S."/>
            <person name="Bunk B."/>
            <person name="Jeske O."/>
            <person name="Meyerdierks A."/>
            <person name="Storesund J.E."/>
            <person name="Kallscheuer N."/>
            <person name="Luecker S."/>
            <person name="Lage O.M."/>
            <person name="Pohl T."/>
            <person name="Merkel B.J."/>
            <person name="Hornburger P."/>
            <person name="Mueller R.-W."/>
            <person name="Bruemmer F."/>
            <person name="Labrenz M."/>
            <person name="Spormann A.M."/>
            <person name="Op Den Camp H."/>
            <person name="Overmann J."/>
            <person name="Amann R."/>
            <person name="Jetten M.S.M."/>
            <person name="Mascher T."/>
            <person name="Medema M.H."/>
            <person name="Devos D.P."/>
            <person name="Kaster A.-K."/>
            <person name="Ovreas L."/>
            <person name="Rohde M."/>
            <person name="Galperin M.Y."/>
            <person name="Jogler C."/>
        </authorList>
    </citation>
    <scope>NUCLEOTIDE SEQUENCE [LARGE SCALE GENOMIC DNA]</scope>
    <source>
        <strain evidence="1 2">Pan54</strain>
    </source>
</reference>
<dbReference type="AlphaFoldDB" id="A0A5C5XM10"/>
<proteinExistence type="predicted"/>
<dbReference type="NCBIfam" id="TIGR03353">
    <property type="entry name" value="VI_chp_4"/>
    <property type="match status" value="1"/>
</dbReference>
<dbReference type="EMBL" id="SJPG01000001">
    <property type="protein sequence ID" value="TWT64000.1"/>
    <property type="molecule type" value="Genomic_DNA"/>
</dbReference>
<name>A0A5C5XM10_9PLAN</name>
<evidence type="ECO:0008006" key="3">
    <source>
        <dbReference type="Google" id="ProtNLM"/>
    </source>
</evidence>
<gene>
    <name evidence="1" type="ORF">Pan54_47600</name>
</gene>
<evidence type="ECO:0000313" key="1">
    <source>
        <dbReference type="EMBL" id="TWT64000.1"/>
    </source>
</evidence>
<dbReference type="InterPro" id="IPR010263">
    <property type="entry name" value="T6SS_TssK"/>
</dbReference>
<dbReference type="Pfam" id="PF05936">
    <property type="entry name" value="T6SS_VasE"/>
    <property type="match status" value="1"/>
</dbReference>
<dbReference type="Proteomes" id="UP000316095">
    <property type="component" value="Unassembled WGS sequence"/>
</dbReference>